<dbReference type="Proteomes" id="UP000656881">
    <property type="component" value="Unassembled WGS sequence"/>
</dbReference>
<organism evidence="1 2">
    <name type="scientific">Streptomyces lasiicapitis</name>
    <dbReference type="NCBI Taxonomy" id="1923961"/>
    <lineage>
        <taxon>Bacteria</taxon>
        <taxon>Bacillati</taxon>
        <taxon>Actinomycetota</taxon>
        <taxon>Actinomycetes</taxon>
        <taxon>Kitasatosporales</taxon>
        <taxon>Streptomycetaceae</taxon>
        <taxon>Streptomyces</taxon>
    </lineage>
</organism>
<comment type="caution">
    <text evidence="1">The sequence shown here is derived from an EMBL/GenBank/DDBJ whole genome shotgun (WGS) entry which is preliminary data.</text>
</comment>
<gene>
    <name evidence="1" type="ORF">GCM10012286_59050</name>
</gene>
<evidence type="ECO:0000313" key="2">
    <source>
        <dbReference type="Proteomes" id="UP000656881"/>
    </source>
</evidence>
<dbReference type="EMBL" id="BMNG01000014">
    <property type="protein sequence ID" value="GGO52915.1"/>
    <property type="molecule type" value="Genomic_DNA"/>
</dbReference>
<name>A0ABQ2MJI6_9ACTN</name>
<dbReference type="SUPFAM" id="SSF50370">
    <property type="entry name" value="Ricin B-like lectins"/>
    <property type="match status" value="1"/>
</dbReference>
<dbReference type="Gene3D" id="2.80.10.50">
    <property type="match status" value="1"/>
</dbReference>
<proteinExistence type="predicted"/>
<protein>
    <recommendedName>
        <fullName evidence="3">Ricin B lectin domain-containing protein</fullName>
    </recommendedName>
</protein>
<dbReference type="InterPro" id="IPR035992">
    <property type="entry name" value="Ricin_B-like_lectins"/>
</dbReference>
<sequence length="175" mass="19421">MPDINLDKAVSGPYMFVHEVTGTYLETDNYGDAVEICVQTWNLDPTQKDKGWLGHLWYVESTSTPGIARIKSYENGRCLTAGSDAKDYPRLKEPNDSRLQEWIIRRVHGSDTVAHDADSYALIPRAYDTHALAIRSNYVGNDAYVVPMSMWGGPPSLSQYWKAVHQGDVKAGGGA</sequence>
<evidence type="ECO:0008006" key="3">
    <source>
        <dbReference type="Google" id="ProtNLM"/>
    </source>
</evidence>
<reference evidence="2" key="1">
    <citation type="journal article" date="2019" name="Int. J. Syst. Evol. Microbiol.">
        <title>The Global Catalogue of Microorganisms (GCM) 10K type strain sequencing project: providing services to taxonomists for standard genome sequencing and annotation.</title>
        <authorList>
            <consortium name="The Broad Institute Genomics Platform"/>
            <consortium name="The Broad Institute Genome Sequencing Center for Infectious Disease"/>
            <person name="Wu L."/>
            <person name="Ma J."/>
        </authorList>
    </citation>
    <scope>NUCLEOTIDE SEQUENCE [LARGE SCALE GENOMIC DNA]</scope>
    <source>
        <strain evidence="2">CGMCC 4.7349</strain>
    </source>
</reference>
<dbReference type="RefSeq" id="WP_189176278.1">
    <property type="nucleotide sequence ID" value="NZ_BMNG01000014.1"/>
</dbReference>
<keyword evidence="2" id="KW-1185">Reference proteome</keyword>
<evidence type="ECO:0000313" key="1">
    <source>
        <dbReference type="EMBL" id="GGO52915.1"/>
    </source>
</evidence>
<accession>A0ABQ2MJI6</accession>